<evidence type="ECO:0000313" key="1">
    <source>
        <dbReference type="EMBL" id="KAH7916682.1"/>
    </source>
</evidence>
<dbReference type="Proteomes" id="UP000790377">
    <property type="component" value="Unassembled WGS sequence"/>
</dbReference>
<comment type="caution">
    <text evidence="1">The sequence shown here is derived from an EMBL/GenBank/DDBJ whole genome shotgun (WGS) entry which is preliminary data.</text>
</comment>
<proteinExistence type="predicted"/>
<sequence length="366" mass="39343">MEPLTGHTGTVWSVAFSPDGKQVVSGSSDKTIRIWDTSTGLPLMEPLTGHTGEVYSVAFSPDRKKVVSGATDNTIRIWDASVEPSITGSPHYAQPPTSLDNPQFNHSKSSSSQQPHHDINHAWSFDSTTGWIQTPHHGLLCWVPSSYRNALYTPRTIHIISQYPPTKIHFDPPSQYQGRDSTVKHLVFRPDTVVPVQTVPGIIKAAPALLANTIAVELMAARAHPEYSGVGHRRLVGVAEVTVGLGVTATEGGKRLEDEGGVNAESGDDDLGEELEHLVGCVAAGHSPFPVQALVKEYTGHLVIARDSAHVELRLKGSRLAGSGGAVDGAAERSEWVLCTWPGLIRVLEADEAGKELSRSEETADE</sequence>
<name>A0ACB8AW89_9AGAM</name>
<reference evidence="1" key="1">
    <citation type="journal article" date="2021" name="New Phytol.">
        <title>Evolutionary innovations through gain and loss of genes in the ectomycorrhizal Boletales.</title>
        <authorList>
            <person name="Wu G."/>
            <person name="Miyauchi S."/>
            <person name="Morin E."/>
            <person name="Kuo A."/>
            <person name="Drula E."/>
            <person name="Varga T."/>
            <person name="Kohler A."/>
            <person name="Feng B."/>
            <person name="Cao Y."/>
            <person name="Lipzen A."/>
            <person name="Daum C."/>
            <person name="Hundley H."/>
            <person name="Pangilinan J."/>
            <person name="Johnson J."/>
            <person name="Barry K."/>
            <person name="LaButti K."/>
            <person name="Ng V."/>
            <person name="Ahrendt S."/>
            <person name="Min B."/>
            <person name="Choi I.G."/>
            <person name="Park H."/>
            <person name="Plett J.M."/>
            <person name="Magnuson J."/>
            <person name="Spatafora J.W."/>
            <person name="Nagy L.G."/>
            <person name="Henrissat B."/>
            <person name="Grigoriev I.V."/>
            <person name="Yang Z.L."/>
            <person name="Xu J."/>
            <person name="Martin F.M."/>
        </authorList>
    </citation>
    <scope>NUCLEOTIDE SEQUENCE</scope>
    <source>
        <strain evidence="1">ATCC 28755</strain>
    </source>
</reference>
<protein>
    <submittedName>
        <fullName evidence="1">Uncharacterized protein</fullName>
    </submittedName>
</protein>
<dbReference type="EMBL" id="MU267589">
    <property type="protein sequence ID" value="KAH7916682.1"/>
    <property type="molecule type" value="Genomic_DNA"/>
</dbReference>
<keyword evidence="2" id="KW-1185">Reference proteome</keyword>
<evidence type="ECO:0000313" key="2">
    <source>
        <dbReference type="Proteomes" id="UP000790377"/>
    </source>
</evidence>
<gene>
    <name evidence="1" type="ORF">BJ138DRAFT_1121498</name>
</gene>
<organism evidence="1 2">
    <name type="scientific">Hygrophoropsis aurantiaca</name>
    <dbReference type="NCBI Taxonomy" id="72124"/>
    <lineage>
        <taxon>Eukaryota</taxon>
        <taxon>Fungi</taxon>
        <taxon>Dikarya</taxon>
        <taxon>Basidiomycota</taxon>
        <taxon>Agaricomycotina</taxon>
        <taxon>Agaricomycetes</taxon>
        <taxon>Agaricomycetidae</taxon>
        <taxon>Boletales</taxon>
        <taxon>Coniophorineae</taxon>
        <taxon>Hygrophoropsidaceae</taxon>
        <taxon>Hygrophoropsis</taxon>
    </lineage>
</organism>
<accession>A0ACB8AW89</accession>